<sequence length="222" mass="24750">MKIEIWSDFVCPFCYIGKANLFQALAELNIDNAEIVWRSFELDPTYPANERHNHYQLLQDKYQLDLQAAIDKCAQLAHIGSSCGLNMNFETAYYGNTFLAQQLQQYATTLSSATATQINEALFQASFEQGRDLHQIDTLVDIAQEQGLDADAVRTALSTNAFATQVRVDETAAQELNVSGVPFFGFDGRLAVAGAQSIDAFKEVIQHILHHDASDDAKMLRH</sequence>
<organism evidence="2 3">
    <name type="scientific">Vitreoscilla massiliensis</name>
    <dbReference type="NCBI Taxonomy" id="1689272"/>
    <lineage>
        <taxon>Bacteria</taxon>
        <taxon>Pseudomonadati</taxon>
        <taxon>Pseudomonadota</taxon>
        <taxon>Betaproteobacteria</taxon>
        <taxon>Neisseriales</taxon>
        <taxon>Neisseriaceae</taxon>
        <taxon>Vitreoscilla</taxon>
    </lineage>
</organism>
<dbReference type="Gene3D" id="3.40.30.10">
    <property type="entry name" value="Glutaredoxin"/>
    <property type="match status" value="1"/>
</dbReference>
<keyword evidence="3" id="KW-1185">Reference proteome</keyword>
<dbReference type="InterPro" id="IPR001853">
    <property type="entry name" value="DSBA-like_thioredoxin_dom"/>
</dbReference>
<feature type="domain" description="DSBA-like thioredoxin" evidence="1">
    <location>
        <begin position="3"/>
        <end position="206"/>
    </location>
</feature>
<dbReference type="PANTHER" id="PTHR13887">
    <property type="entry name" value="GLUTATHIONE S-TRANSFERASE KAPPA"/>
    <property type="match status" value="1"/>
</dbReference>
<dbReference type="PANTHER" id="PTHR13887:SF41">
    <property type="entry name" value="THIOREDOXIN SUPERFAMILY PROTEIN"/>
    <property type="match status" value="1"/>
</dbReference>
<reference evidence="2 3" key="1">
    <citation type="journal article" date="2022" name="Res Sq">
        <title>Evolution of multicellular longitudinally dividing oral cavity symbionts (Neisseriaceae).</title>
        <authorList>
            <person name="Nyongesa S."/>
            <person name="Weber P."/>
            <person name="Bernet E."/>
            <person name="Pullido F."/>
            <person name="Nieckarz M."/>
            <person name="Delaby M."/>
            <person name="Nieves C."/>
            <person name="Viehboeck T."/>
            <person name="Krause N."/>
            <person name="Rivera-Millot A."/>
            <person name="Nakamura A."/>
            <person name="Vischer N."/>
            <person name="VanNieuwenhze M."/>
            <person name="Brun Y."/>
            <person name="Cava F."/>
            <person name="Bulgheresi S."/>
            <person name="Veyrier F."/>
        </authorList>
    </citation>
    <scope>NUCLEOTIDE SEQUENCE [LARGE SCALE GENOMIC DNA]</scope>
    <source>
        <strain evidence="2 3">SN4</strain>
    </source>
</reference>
<evidence type="ECO:0000259" key="1">
    <source>
        <dbReference type="Pfam" id="PF01323"/>
    </source>
</evidence>
<dbReference type="RefSeq" id="WP_159061487.1">
    <property type="nucleotide sequence ID" value="NZ_CABKVG010000010.1"/>
</dbReference>
<gene>
    <name evidence="2" type="ORF">LVJ82_13540</name>
</gene>
<name>A0ABY4DZI0_9NEIS</name>
<protein>
    <submittedName>
        <fullName evidence="2">DsbA family oxidoreductase</fullName>
    </submittedName>
</protein>
<dbReference type="Proteomes" id="UP000832011">
    <property type="component" value="Chromosome"/>
</dbReference>
<dbReference type="Pfam" id="PF01323">
    <property type="entry name" value="DSBA"/>
    <property type="match status" value="1"/>
</dbReference>
<dbReference type="CDD" id="cd03024">
    <property type="entry name" value="DsbA_FrnE"/>
    <property type="match status" value="1"/>
</dbReference>
<dbReference type="SUPFAM" id="SSF52833">
    <property type="entry name" value="Thioredoxin-like"/>
    <property type="match status" value="1"/>
</dbReference>
<evidence type="ECO:0000313" key="3">
    <source>
        <dbReference type="Proteomes" id="UP000832011"/>
    </source>
</evidence>
<proteinExistence type="predicted"/>
<dbReference type="EMBL" id="CP091511">
    <property type="protein sequence ID" value="UOO88483.1"/>
    <property type="molecule type" value="Genomic_DNA"/>
</dbReference>
<accession>A0ABY4DZI0</accession>
<dbReference type="InterPro" id="IPR036249">
    <property type="entry name" value="Thioredoxin-like_sf"/>
</dbReference>
<evidence type="ECO:0000313" key="2">
    <source>
        <dbReference type="EMBL" id="UOO88483.1"/>
    </source>
</evidence>